<keyword evidence="3" id="KW-1185">Reference proteome</keyword>
<feature type="chain" id="PRO_5042251582" description="Secreted protein" evidence="1">
    <location>
        <begin position="19"/>
        <end position="121"/>
    </location>
</feature>
<sequence>MKFFTAVCFVALASLGLASPLEQQKRATCSTCSQGCLNVDTGDCYPQWPQSVCDTYSGDGNGVHKYDWNHAARYQAEKNVDNAGSVSSQAIQLNSVVFTSQHRTELANQSQVVRPYNILHK</sequence>
<evidence type="ECO:0000256" key="1">
    <source>
        <dbReference type="SAM" id="SignalP"/>
    </source>
</evidence>
<organism evidence="2 3">
    <name type="scientific">Penicillium frequentans</name>
    <dbReference type="NCBI Taxonomy" id="3151616"/>
    <lineage>
        <taxon>Eukaryota</taxon>
        <taxon>Fungi</taxon>
        <taxon>Dikarya</taxon>
        <taxon>Ascomycota</taxon>
        <taxon>Pezizomycotina</taxon>
        <taxon>Eurotiomycetes</taxon>
        <taxon>Eurotiomycetidae</taxon>
        <taxon>Eurotiales</taxon>
        <taxon>Aspergillaceae</taxon>
        <taxon>Penicillium</taxon>
    </lineage>
</organism>
<evidence type="ECO:0000313" key="3">
    <source>
        <dbReference type="Proteomes" id="UP001220324"/>
    </source>
</evidence>
<evidence type="ECO:0000313" key="2">
    <source>
        <dbReference type="EMBL" id="KAJ5538426.1"/>
    </source>
</evidence>
<proteinExistence type="predicted"/>
<dbReference type="AlphaFoldDB" id="A0AAD6CTE4"/>
<name>A0AAD6CTE4_9EURO</name>
<accession>A0AAD6CTE4</accession>
<gene>
    <name evidence="2" type="ORF">N7494_007905</name>
</gene>
<reference evidence="2 3" key="1">
    <citation type="journal article" date="2023" name="IMA Fungus">
        <title>Comparative genomic study of the Penicillium genus elucidates a diverse pangenome and 15 lateral gene transfer events.</title>
        <authorList>
            <person name="Petersen C."/>
            <person name="Sorensen T."/>
            <person name="Nielsen M.R."/>
            <person name="Sondergaard T.E."/>
            <person name="Sorensen J.L."/>
            <person name="Fitzpatrick D.A."/>
            <person name="Frisvad J.C."/>
            <person name="Nielsen K.L."/>
        </authorList>
    </citation>
    <scope>NUCLEOTIDE SEQUENCE [LARGE SCALE GENOMIC DNA]</scope>
    <source>
        <strain evidence="2 3">IBT 35679</strain>
    </source>
</reference>
<protein>
    <recommendedName>
        <fullName evidence="4">Secreted protein</fullName>
    </recommendedName>
</protein>
<dbReference type="Proteomes" id="UP001220324">
    <property type="component" value="Unassembled WGS sequence"/>
</dbReference>
<dbReference type="EMBL" id="JAQIZZ010000006">
    <property type="protein sequence ID" value="KAJ5538426.1"/>
    <property type="molecule type" value="Genomic_DNA"/>
</dbReference>
<feature type="signal peptide" evidence="1">
    <location>
        <begin position="1"/>
        <end position="18"/>
    </location>
</feature>
<evidence type="ECO:0008006" key="4">
    <source>
        <dbReference type="Google" id="ProtNLM"/>
    </source>
</evidence>
<keyword evidence="1" id="KW-0732">Signal</keyword>
<comment type="caution">
    <text evidence="2">The sequence shown here is derived from an EMBL/GenBank/DDBJ whole genome shotgun (WGS) entry which is preliminary data.</text>
</comment>